<comment type="cofactor">
    <cofactor evidence="1">
        <name>NAD(+)</name>
        <dbReference type="ChEBI" id="CHEBI:57540"/>
    </cofactor>
</comment>
<comment type="similarity">
    <text evidence="2">Belongs to the Gfo/Idh/MocA family. Glycosyl hydrolase 109 subfamily.</text>
</comment>
<evidence type="ECO:0000313" key="8">
    <source>
        <dbReference type="EMBL" id="MCW9707985.1"/>
    </source>
</evidence>
<dbReference type="Gene3D" id="3.30.360.10">
    <property type="entry name" value="Dihydrodipicolinate Reductase, domain 2"/>
    <property type="match status" value="1"/>
</dbReference>
<comment type="caution">
    <text evidence="8">The sequence shown here is derived from an EMBL/GenBank/DDBJ whole genome shotgun (WGS) entry which is preliminary data.</text>
</comment>
<keyword evidence="4" id="KW-0520">NAD</keyword>
<dbReference type="InterPro" id="IPR036291">
    <property type="entry name" value="NAD(P)-bd_dom_sf"/>
</dbReference>
<evidence type="ECO:0000256" key="3">
    <source>
        <dbReference type="ARBA" id="ARBA00022801"/>
    </source>
</evidence>
<dbReference type="Gene3D" id="3.40.50.720">
    <property type="entry name" value="NAD(P)-binding Rossmann-like Domain"/>
    <property type="match status" value="1"/>
</dbReference>
<dbReference type="PANTHER" id="PTHR43818:SF1">
    <property type="entry name" value="GLYCOSYL HYDROLASE FAMILY 109 PROTEIN"/>
    <property type="match status" value="1"/>
</dbReference>
<dbReference type="InterPro" id="IPR000683">
    <property type="entry name" value="Gfo/Idh/MocA-like_OxRdtase_N"/>
</dbReference>
<organism evidence="8 9">
    <name type="scientific">Fodinibius salsisoli</name>
    <dbReference type="NCBI Taxonomy" id="2820877"/>
    <lineage>
        <taxon>Bacteria</taxon>
        <taxon>Pseudomonadati</taxon>
        <taxon>Balneolota</taxon>
        <taxon>Balneolia</taxon>
        <taxon>Balneolales</taxon>
        <taxon>Balneolaceae</taxon>
        <taxon>Fodinibius</taxon>
    </lineage>
</organism>
<evidence type="ECO:0000259" key="7">
    <source>
        <dbReference type="Pfam" id="PF21252"/>
    </source>
</evidence>
<proteinExistence type="inferred from homology"/>
<protein>
    <submittedName>
        <fullName evidence="8">Gfo/Idh/MocA family oxidoreductase</fullName>
    </submittedName>
</protein>
<keyword evidence="9" id="KW-1185">Reference proteome</keyword>
<dbReference type="RefSeq" id="WP_265766771.1">
    <property type="nucleotide sequence ID" value="NZ_JAGGJA010000009.1"/>
</dbReference>
<evidence type="ECO:0000259" key="6">
    <source>
        <dbReference type="Pfam" id="PF01408"/>
    </source>
</evidence>
<evidence type="ECO:0000256" key="5">
    <source>
        <dbReference type="ARBA" id="ARBA00023295"/>
    </source>
</evidence>
<feature type="domain" description="Gfo/Idh/MocA-like oxidoreductase N-terminal" evidence="6">
    <location>
        <begin position="39"/>
        <end position="161"/>
    </location>
</feature>
<dbReference type="Pfam" id="PF21252">
    <property type="entry name" value="Glyco_hydro_109_C"/>
    <property type="match status" value="1"/>
</dbReference>
<sequence>MSKGIDRKDFLKTSALTGLGLSMAPFSIAEGKDDRTVSLGFLGVGSRGTSHLNGMLNRDDVEIKAILDPNPDNLNRALDLVEEAGQERPEGYSKEEEYIDLCERDDLDGVIIASPWRFHAQQAVAAMENGKYAGVEVPAGLTIEECWQLVRTSERTGMPCMMLENVCYRRDVLAVLNMVREGLFGEMIHARCGYQHDLTPFIFNKDLEFGPGTGSVSSWRTEHYTKRNGDHYPTHGIGPVAHWLDINRGNRFVKLTSNATKARGLESHIEYYGGEDHPNEDVDWQTGDVITTTITTANGETIIVTLDTTLPRPYSLGFRAQGTNGLWELERDAVHIRGRSEQHQWEEFGKYQDEFDSILWKKMEKQAEGSGHGGMDFFVRNAFVESIKRGVNTPMDAYDAASWSVIFPLSENSIAKGGAPVEFPDFTGGQWLRNEPIFHTNGEY</sequence>
<dbReference type="EMBL" id="JAGGJA010000009">
    <property type="protein sequence ID" value="MCW9707985.1"/>
    <property type="molecule type" value="Genomic_DNA"/>
</dbReference>
<dbReference type="InterPro" id="IPR050463">
    <property type="entry name" value="Gfo/Idh/MocA_oxidrdct_glycsds"/>
</dbReference>
<dbReference type="InterPro" id="IPR006311">
    <property type="entry name" value="TAT_signal"/>
</dbReference>
<reference evidence="8 9" key="1">
    <citation type="submission" date="2021-03" db="EMBL/GenBank/DDBJ databases">
        <title>Aliifodinibius sp. nov., a new bacterium isolated from saline soil.</title>
        <authorList>
            <person name="Galisteo C."/>
            <person name="De La Haba R."/>
            <person name="Sanchez-Porro C."/>
            <person name="Ventosa A."/>
        </authorList>
    </citation>
    <scope>NUCLEOTIDE SEQUENCE [LARGE SCALE GENOMIC DNA]</scope>
    <source>
        <strain evidence="8 9">1BSP15-2V2</strain>
    </source>
</reference>
<dbReference type="SUPFAM" id="SSF55347">
    <property type="entry name" value="Glyceraldehyde-3-phosphate dehydrogenase-like, C-terminal domain"/>
    <property type="match status" value="1"/>
</dbReference>
<dbReference type="InterPro" id="IPR049303">
    <property type="entry name" value="Glyco_hydro_109_C"/>
</dbReference>
<evidence type="ECO:0000313" key="9">
    <source>
        <dbReference type="Proteomes" id="UP001207918"/>
    </source>
</evidence>
<gene>
    <name evidence="8" type="ORF">J6I44_14055</name>
</gene>
<evidence type="ECO:0000256" key="1">
    <source>
        <dbReference type="ARBA" id="ARBA00001911"/>
    </source>
</evidence>
<feature type="domain" description="Glycosyl hydrolase 109 C-terminal" evidence="7">
    <location>
        <begin position="173"/>
        <end position="347"/>
    </location>
</feature>
<keyword evidence="5" id="KW-0326">Glycosidase</keyword>
<evidence type="ECO:0000256" key="4">
    <source>
        <dbReference type="ARBA" id="ARBA00023027"/>
    </source>
</evidence>
<evidence type="ECO:0000256" key="2">
    <source>
        <dbReference type="ARBA" id="ARBA00009329"/>
    </source>
</evidence>
<dbReference type="PANTHER" id="PTHR43818">
    <property type="entry name" value="BCDNA.GH03377"/>
    <property type="match status" value="1"/>
</dbReference>
<accession>A0ABT3PQ72</accession>
<keyword evidence="3" id="KW-0378">Hydrolase</keyword>
<name>A0ABT3PQ72_9BACT</name>
<dbReference type="Proteomes" id="UP001207918">
    <property type="component" value="Unassembled WGS sequence"/>
</dbReference>
<dbReference type="SUPFAM" id="SSF51735">
    <property type="entry name" value="NAD(P)-binding Rossmann-fold domains"/>
    <property type="match status" value="1"/>
</dbReference>
<dbReference type="PROSITE" id="PS51318">
    <property type="entry name" value="TAT"/>
    <property type="match status" value="1"/>
</dbReference>
<dbReference type="Pfam" id="PF01408">
    <property type="entry name" value="GFO_IDH_MocA"/>
    <property type="match status" value="1"/>
</dbReference>